<keyword evidence="2" id="KW-1185">Reference proteome</keyword>
<gene>
    <name evidence="1" type="primary">cas7e</name>
    <name evidence="1" type="ORF">R4146_08060</name>
</gene>
<organism evidence="1 2">
    <name type="scientific">Nicoliella lavandulae</name>
    <dbReference type="NCBI Taxonomy" id="3082954"/>
    <lineage>
        <taxon>Bacteria</taxon>
        <taxon>Bacillati</taxon>
        <taxon>Bacillota</taxon>
        <taxon>Bacilli</taxon>
        <taxon>Lactobacillales</taxon>
        <taxon>Lactobacillaceae</taxon>
        <taxon>Nicoliella</taxon>
    </lineage>
</organism>
<sequence>MTKNNLYIDIHAIETVPPSNINRDDAGSPKTALYGGAPRSRVSSQAWKKVMRDYFVEHLDENKLGIRTLELVKYIADKIQNIDSSIDDDKSMEMAETVISKLGIKMTTSKSDNVKKHKVLKALFFIGNQQANDLANAAINGVSDKKELAEILKSNPAVDITLFGRMVADDPNLNEDASAQVSHAISTHAVRTEFDFFTATDDFSQSGHSGAGMLGTTEYNSSTLYRYANISGHELLRQLGSKEDTVKAINLFIKAFAKTMPSGKITSFANQTLPQSLVVTIRKDRPVNLVTGFEKPVASNDGYVNESIQRLSNEFDKASKWVDSPEATLSIGMPDSFGNNNNNLDELLDKVSSKLNSLL</sequence>
<dbReference type="Proteomes" id="UP001370590">
    <property type="component" value="Unassembled WGS sequence"/>
</dbReference>
<name>A0ABU8SNE5_9LACO</name>
<dbReference type="NCBIfam" id="TIGR01869">
    <property type="entry name" value="casC_Cse4"/>
    <property type="match status" value="1"/>
</dbReference>
<dbReference type="InterPro" id="IPR010148">
    <property type="entry name" value="CRISPR-assoc_prot_CT1975"/>
</dbReference>
<proteinExistence type="predicted"/>
<dbReference type="RefSeq" id="WP_339960944.1">
    <property type="nucleotide sequence ID" value="NZ_JAWMWH010000003.1"/>
</dbReference>
<evidence type="ECO:0000313" key="2">
    <source>
        <dbReference type="Proteomes" id="UP001370590"/>
    </source>
</evidence>
<accession>A0ABU8SNE5</accession>
<evidence type="ECO:0000313" key="1">
    <source>
        <dbReference type="EMBL" id="MEJ6401095.1"/>
    </source>
</evidence>
<reference evidence="1 2" key="1">
    <citation type="submission" date="2023-10" db="EMBL/GenBank/DDBJ databases">
        <title>Nicoliella lavandulae sp. nov. isolated from Lavandula angustifolia flowers.</title>
        <authorList>
            <person name="Alcantara C."/>
            <person name="Zuniga M."/>
            <person name="Landete J.M."/>
            <person name="Monedero V."/>
        </authorList>
    </citation>
    <scope>NUCLEOTIDE SEQUENCE [LARGE SCALE GENOMIC DNA]</scope>
    <source>
        <strain evidence="1 2">Es01</strain>
    </source>
</reference>
<comment type="caution">
    <text evidence="1">The sequence shown here is derived from an EMBL/GenBank/DDBJ whole genome shotgun (WGS) entry which is preliminary data.</text>
</comment>
<dbReference type="Pfam" id="PF09344">
    <property type="entry name" value="Cas_CT1975"/>
    <property type="match status" value="1"/>
</dbReference>
<dbReference type="EMBL" id="JAWMWH010000003">
    <property type="protein sequence ID" value="MEJ6401095.1"/>
    <property type="molecule type" value="Genomic_DNA"/>
</dbReference>
<protein>
    <submittedName>
        <fullName evidence="1">Type I-E CRISPR-associated protein Cas7/Cse4/CasC</fullName>
    </submittedName>
</protein>